<comment type="caution">
    <text evidence="1">The sequence shown here is derived from an EMBL/GenBank/DDBJ whole genome shotgun (WGS) entry which is preliminary data.</text>
</comment>
<dbReference type="Proteomes" id="UP001230504">
    <property type="component" value="Unassembled WGS sequence"/>
</dbReference>
<protein>
    <recommendedName>
        <fullName evidence="3">Heterokaryon incompatibility domain-containing protein</fullName>
    </recommendedName>
</protein>
<organism evidence="1 2">
    <name type="scientific">Colletotrichum navitas</name>
    <dbReference type="NCBI Taxonomy" id="681940"/>
    <lineage>
        <taxon>Eukaryota</taxon>
        <taxon>Fungi</taxon>
        <taxon>Dikarya</taxon>
        <taxon>Ascomycota</taxon>
        <taxon>Pezizomycotina</taxon>
        <taxon>Sordariomycetes</taxon>
        <taxon>Hypocreomycetidae</taxon>
        <taxon>Glomerellales</taxon>
        <taxon>Glomerellaceae</taxon>
        <taxon>Colletotrichum</taxon>
        <taxon>Colletotrichum graminicola species complex</taxon>
    </lineage>
</organism>
<dbReference type="RefSeq" id="XP_060408928.1">
    <property type="nucleotide sequence ID" value="XM_060564862.1"/>
</dbReference>
<sequence length="260" mass="28810">MASPDAGRELPVYPGPYMRRRGNIHKAITQGLQVWNSQVRERGMSGILGRPRSSSAALRVDWLAQLHIDHRVLLAAEQPTGAREPKEALRPGYDAVALEQSLNFQAHGLCPSRLWNISFLYERGVPDIVPLAEIALRLPNINLDKRHKGCTPQLCELGERLDVEFELCSEISPQYMAISHVWSDGTGVGAKPAGQVNKCLYENFAKIALDLGCDGVWWDSICMPTDRKARGPGLGLDVTELKKGQNYPRSQQESGQVFLA</sequence>
<dbReference type="EMBL" id="JAHLJV010000095">
    <property type="protein sequence ID" value="KAK1573283.1"/>
    <property type="molecule type" value="Genomic_DNA"/>
</dbReference>
<evidence type="ECO:0000313" key="2">
    <source>
        <dbReference type="Proteomes" id="UP001230504"/>
    </source>
</evidence>
<evidence type="ECO:0008006" key="3">
    <source>
        <dbReference type="Google" id="ProtNLM"/>
    </source>
</evidence>
<dbReference type="GeneID" id="85449102"/>
<proteinExistence type="predicted"/>
<accession>A0AAD8UZK8</accession>
<name>A0AAD8UZK8_9PEZI</name>
<dbReference type="PANTHER" id="PTHR39596">
    <property type="match status" value="1"/>
</dbReference>
<keyword evidence="2" id="KW-1185">Reference proteome</keyword>
<gene>
    <name evidence="1" type="ORF">LY79DRAFT_697870</name>
</gene>
<evidence type="ECO:0000313" key="1">
    <source>
        <dbReference type="EMBL" id="KAK1573283.1"/>
    </source>
</evidence>
<dbReference type="PANTHER" id="PTHR39596:SF2">
    <property type="entry name" value="HET DOMAIN PROTEIN (AFU_ORTHOLOGUE AFUA_1G17550)-RELATED"/>
    <property type="match status" value="1"/>
</dbReference>
<dbReference type="AlphaFoldDB" id="A0AAD8UZK8"/>
<reference evidence="1" key="1">
    <citation type="submission" date="2021-06" db="EMBL/GenBank/DDBJ databases">
        <title>Comparative genomics, transcriptomics and evolutionary studies reveal genomic signatures of adaptation to plant cell wall in hemibiotrophic fungi.</title>
        <authorList>
            <consortium name="DOE Joint Genome Institute"/>
            <person name="Baroncelli R."/>
            <person name="Diaz J.F."/>
            <person name="Benocci T."/>
            <person name="Peng M."/>
            <person name="Battaglia E."/>
            <person name="Haridas S."/>
            <person name="Andreopoulos W."/>
            <person name="Labutti K."/>
            <person name="Pangilinan J."/>
            <person name="Floch G.L."/>
            <person name="Makela M.R."/>
            <person name="Henrissat B."/>
            <person name="Grigoriev I.V."/>
            <person name="Crouch J.A."/>
            <person name="De Vries R.P."/>
            <person name="Sukno S.A."/>
            <person name="Thon M.R."/>
        </authorList>
    </citation>
    <scope>NUCLEOTIDE SEQUENCE</scope>
    <source>
        <strain evidence="1">CBS 125086</strain>
    </source>
</reference>